<accession>A0ABY5DDV6</accession>
<organism evidence="9 10">
    <name type="scientific">Nocardiopsis exhalans</name>
    <dbReference type="NCBI Taxonomy" id="163604"/>
    <lineage>
        <taxon>Bacteria</taxon>
        <taxon>Bacillati</taxon>
        <taxon>Actinomycetota</taxon>
        <taxon>Actinomycetes</taxon>
        <taxon>Streptosporangiales</taxon>
        <taxon>Nocardiopsidaceae</taxon>
        <taxon>Nocardiopsis</taxon>
    </lineage>
</organism>
<evidence type="ECO:0000313" key="9">
    <source>
        <dbReference type="EMBL" id="USY21534.1"/>
    </source>
</evidence>
<feature type="transmembrane region" description="Helical" evidence="6">
    <location>
        <begin position="91"/>
        <end position="115"/>
    </location>
</feature>
<keyword evidence="2 6" id="KW-0812">Transmembrane</keyword>
<keyword evidence="5" id="KW-0046">Antibiotic resistance</keyword>
<evidence type="ECO:0000313" key="10">
    <source>
        <dbReference type="Proteomes" id="UP001055940"/>
    </source>
</evidence>
<comment type="subcellular location">
    <subcellularLocation>
        <location evidence="6">Cell membrane</location>
        <topology evidence="6">Multi-pass membrane protein</topology>
    </subcellularLocation>
    <subcellularLocation>
        <location evidence="1">Membrane</location>
        <topology evidence="1">Multi-pass membrane protein</topology>
    </subcellularLocation>
</comment>
<dbReference type="RefSeq" id="WP_254420403.1">
    <property type="nucleotide sequence ID" value="NZ_BAAAJB010000004.1"/>
</dbReference>
<evidence type="ECO:0000256" key="6">
    <source>
        <dbReference type="RuleBase" id="RU361157"/>
    </source>
</evidence>
<keyword evidence="10" id="KW-1185">Reference proteome</keyword>
<feature type="transmembrane region" description="Helical" evidence="6">
    <location>
        <begin position="270"/>
        <end position="290"/>
    </location>
</feature>
<keyword evidence="3 6" id="KW-1133">Transmembrane helix</keyword>
<dbReference type="Pfam" id="PF01061">
    <property type="entry name" value="ABC2_membrane"/>
    <property type="match status" value="1"/>
</dbReference>
<dbReference type="InterPro" id="IPR013525">
    <property type="entry name" value="ABC2_TM"/>
</dbReference>
<evidence type="ECO:0000256" key="3">
    <source>
        <dbReference type="ARBA" id="ARBA00022989"/>
    </source>
</evidence>
<dbReference type="PANTHER" id="PTHR43229">
    <property type="entry name" value="NODULATION PROTEIN J"/>
    <property type="match status" value="1"/>
</dbReference>
<proteinExistence type="inferred from homology"/>
<feature type="compositionally biased region" description="Low complexity" evidence="7">
    <location>
        <begin position="1"/>
        <end position="18"/>
    </location>
</feature>
<evidence type="ECO:0000259" key="8">
    <source>
        <dbReference type="PROSITE" id="PS51012"/>
    </source>
</evidence>
<dbReference type="InterPro" id="IPR051784">
    <property type="entry name" value="Nod_factor_ABC_transporter"/>
</dbReference>
<feature type="transmembrane region" description="Helical" evidence="6">
    <location>
        <begin position="60"/>
        <end position="79"/>
    </location>
</feature>
<gene>
    <name evidence="9" type="ORF">NE857_07980</name>
</gene>
<dbReference type="EMBL" id="CP099837">
    <property type="protein sequence ID" value="USY21534.1"/>
    <property type="molecule type" value="Genomic_DNA"/>
</dbReference>
<dbReference type="PIRSF" id="PIRSF006648">
    <property type="entry name" value="DrrB"/>
    <property type="match status" value="1"/>
</dbReference>
<sequence>MSTPATDPTTDATSPRSTGPSDRRSAVPTGSRGRPPGPVRVGLSRGWMEIRTFAREWESVIFTFSLPALILVMFASIFDGLYDMGIPTVDYYLPGIIAMGLMSVSFQTLGTAIAAEREYGTLRRLRGTPMPPSAYFVGKTVLVLFLAFGQLALLLAVAGLFFDATLPSTAQAWATIAWVLMLGTIGCSLLGIAISSLARTAQAASAVVVVPFLILQFTSGIFVPVMVLPDWVLNAASLFPLLWMAQGMRAGFFPDEMAALEQSGAWDLPMVALALGAWCVVGLVLTLLTFRWKTRKDG</sequence>
<evidence type="ECO:0000256" key="4">
    <source>
        <dbReference type="ARBA" id="ARBA00023136"/>
    </source>
</evidence>
<keyword evidence="6" id="KW-1003">Cell membrane</keyword>
<reference evidence="9" key="1">
    <citation type="submission" date="2022-06" db="EMBL/GenBank/DDBJ databases">
        <authorList>
            <person name="Ping M."/>
        </authorList>
    </citation>
    <scope>NUCLEOTIDE SEQUENCE</scope>
    <source>
        <strain evidence="9">JCM11759T</strain>
    </source>
</reference>
<keyword evidence="6" id="KW-0813">Transport</keyword>
<feature type="transmembrane region" description="Helical" evidence="6">
    <location>
        <begin position="173"/>
        <end position="194"/>
    </location>
</feature>
<dbReference type="Proteomes" id="UP001055940">
    <property type="component" value="Chromosome"/>
</dbReference>
<protein>
    <recommendedName>
        <fullName evidence="6">Transport permease protein</fullName>
    </recommendedName>
</protein>
<evidence type="ECO:0000256" key="5">
    <source>
        <dbReference type="ARBA" id="ARBA00023251"/>
    </source>
</evidence>
<evidence type="ECO:0000256" key="7">
    <source>
        <dbReference type="SAM" id="MobiDB-lite"/>
    </source>
</evidence>
<dbReference type="InterPro" id="IPR000412">
    <property type="entry name" value="ABC_2_transport"/>
</dbReference>
<comment type="similarity">
    <text evidence="6">Belongs to the ABC-2 integral membrane protein family.</text>
</comment>
<evidence type="ECO:0000256" key="2">
    <source>
        <dbReference type="ARBA" id="ARBA00022692"/>
    </source>
</evidence>
<feature type="transmembrane region" description="Helical" evidence="6">
    <location>
        <begin position="136"/>
        <end position="161"/>
    </location>
</feature>
<name>A0ABY5DDV6_9ACTN</name>
<dbReference type="InterPro" id="IPR047817">
    <property type="entry name" value="ABC2_TM_bact-type"/>
</dbReference>
<feature type="transmembrane region" description="Helical" evidence="6">
    <location>
        <begin position="206"/>
        <end position="228"/>
    </location>
</feature>
<evidence type="ECO:0000256" key="1">
    <source>
        <dbReference type="ARBA" id="ARBA00004141"/>
    </source>
</evidence>
<keyword evidence="4 6" id="KW-0472">Membrane</keyword>
<dbReference type="PANTHER" id="PTHR43229:SF2">
    <property type="entry name" value="NODULATION PROTEIN J"/>
    <property type="match status" value="1"/>
</dbReference>
<feature type="region of interest" description="Disordered" evidence="7">
    <location>
        <begin position="1"/>
        <end position="40"/>
    </location>
</feature>
<dbReference type="PROSITE" id="PS51012">
    <property type="entry name" value="ABC_TM2"/>
    <property type="match status" value="1"/>
</dbReference>
<feature type="domain" description="ABC transmembrane type-2" evidence="8">
    <location>
        <begin position="58"/>
        <end position="293"/>
    </location>
</feature>